<gene>
    <name evidence="2" type="ORF">MA16_Dca002064</name>
</gene>
<keyword evidence="3" id="KW-1185">Reference proteome</keyword>
<dbReference type="Proteomes" id="UP000233837">
    <property type="component" value="Unassembled WGS sequence"/>
</dbReference>
<accession>A0A2I0XEB2</accession>
<dbReference type="EMBL" id="KZ501954">
    <property type="protein sequence ID" value="PKU86233.1"/>
    <property type="molecule type" value="Genomic_DNA"/>
</dbReference>
<proteinExistence type="predicted"/>
<dbReference type="SUPFAM" id="SSF56672">
    <property type="entry name" value="DNA/RNA polymerases"/>
    <property type="match status" value="1"/>
</dbReference>
<evidence type="ECO:0000259" key="1">
    <source>
        <dbReference type="Pfam" id="PF00078"/>
    </source>
</evidence>
<dbReference type="Pfam" id="PF00078">
    <property type="entry name" value="RVT_1"/>
    <property type="match status" value="1"/>
</dbReference>
<dbReference type="AlphaFoldDB" id="A0A2I0XEB2"/>
<dbReference type="PANTHER" id="PTHR19446">
    <property type="entry name" value="REVERSE TRANSCRIPTASES"/>
    <property type="match status" value="1"/>
</dbReference>
<protein>
    <submittedName>
        <fullName evidence="2">Integrator complex subunit 11</fullName>
    </submittedName>
</protein>
<dbReference type="InterPro" id="IPR043502">
    <property type="entry name" value="DNA/RNA_pol_sf"/>
</dbReference>
<reference evidence="2 3" key="1">
    <citation type="journal article" date="2016" name="Sci. Rep.">
        <title>The Dendrobium catenatum Lindl. genome sequence provides insights into polysaccharide synthase, floral development and adaptive evolution.</title>
        <authorList>
            <person name="Zhang G.Q."/>
            <person name="Xu Q."/>
            <person name="Bian C."/>
            <person name="Tsai W.C."/>
            <person name="Yeh C.M."/>
            <person name="Liu K.W."/>
            <person name="Yoshida K."/>
            <person name="Zhang L.S."/>
            <person name="Chang S.B."/>
            <person name="Chen F."/>
            <person name="Shi Y."/>
            <person name="Su Y.Y."/>
            <person name="Zhang Y.Q."/>
            <person name="Chen L.J."/>
            <person name="Yin Y."/>
            <person name="Lin M."/>
            <person name="Huang H."/>
            <person name="Deng H."/>
            <person name="Wang Z.W."/>
            <person name="Zhu S.L."/>
            <person name="Zhao X."/>
            <person name="Deng C."/>
            <person name="Niu S.C."/>
            <person name="Huang J."/>
            <person name="Wang M."/>
            <person name="Liu G.H."/>
            <person name="Yang H.J."/>
            <person name="Xiao X.J."/>
            <person name="Hsiao Y.Y."/>
            <person name="Wu W.L."/>
            <person name="Chen Y.Y."/>
            <person name="Mitsuda N."/>
            <person name="Ohme-Takagi M."/>
            <person name="Luo Y.B."/>
            <person name="Van de Peer Y."/>
            <person name="Liu Z.J."/>
        </authorList>
    </citation>
    <scope>NUCLEOTIDE SEQUENCE [LARGE SCALE GENOMIC DNA]</scope>
    <source>
        <tissue evidence="2">The whole plant</tissue>
    </source>
</reference>
<sequence length="159" mass="17936">MPNGVKATALAIIPKHKNATAISEYRPIASCNVIYKIIAKVLAERLKPVMNLIVKDNQAGFVKSRVSTDNILLANEILCFAGKRRNYNTFCAKLDIKKVFDSVSRKFLLDRLAQKGFLHNAQWGSRRFFLFLCWTSSGMPSQSLFILHSHGCFFKPIGE</sequence>
<evidence type="ECO:0000313" key="2">
    <source>
        <dbReference type="EMBL" id="PKU86233.1"/>
    </source>
</evidence>
<dbReference type="InterPro" id="IPR000477">
    <property type="entry name" value="RT_dom"/>
</dbReference>
<reference evidence="2 3" key="2">
    <citation type="journal article" date="2017" name="Nature">
        <title>The Apostasia genome and the evolution of orchids.</title>
        <authorList>
            <person name="Zhang G.Q."/>
            <person name="Liu K.W."/>
            <person name="Li Z."/>
            <person name="Lohaus R."/>
            <person name="Hsiao Y.Y."/>
            <person name="Niu S.C."/>
            <person name="Wang J.Y."/>
            <person name="Lin Y.C."/>
            <person name="Xu Q."/>
            <person name="Chen L.J."/>
            <person name="Yoshida K."/>
            <person name="Fujiwara S."/>
            <person name="Wang Z.W."/>
            <person name="Zhang Y.Q."/>
            <person name="Mitsuda N."/>
            <person name="Wang M."/>
            <person name="Liu G.H."/>
            <person name="Pecoraro L."/>
            <person name="Huang H.X."/>
            <person name="Xiao X.J."/>
            <person name="Lin M."/>
            <person name="Wu X.Y."/>
            <person name="Wu W.L."/>
            <person name="Chen Y.Y."/>
            <person name="Chang S.B."/>
            <person name="Sakamoto S."/>
            <person name="Ohme-Takagi M."/>
            <person name="Yagi M."/>
            <person name="Zeng S.J."/>
            <person name="Shen C.Y."/>
            <person name="Yeh C.M."/>
            <person name="Luo Y.B."/>
            <person name="Tsai W.C."/>
            <person name="Van de Peer Y."/>
            <person name="Liu Z.J."/>
        </authorList>
    </citation>
    <scope>NUCLEOTIDE SEQUENCE [LARGE SCALE GENOMIC DNA]</scope>
    <source>
        <tissue evidence="2">The whole plant</tissue>
    </source>
</reference>
<organism evidence="2 3">
    <name type="scientific">Dendrobium catenatum</name>
    <dbReference type="NCBI Taxonomy" id="906689"/>
    <lineage>
        <taxon>Eukaryota</taxon>
        <taxon>Viridiplantae</taxon>
        <taxon>Streptophyta</taxon>
        <taxon>Embryophyta</taxon>
        <taxon>Tracheophyta</taxon>
        <taxon>Spermatophyta</taxon>
        <taxon>Magnoliopsida</taxon>
        <taxon>Liliopsida</taxon>
        <taxon>Asparagales</taxon>
        <taxon>Orchidaceae</taxon>
        <taxon>Epidendroideae</taxon>
        <taxon>Malaxideae</taxon>
        <taxon>Dendrobiinae</taxon>
        <taxon>Dendrobium</taxon>
    </lineage>
</organism>
<feature type="domain" description="Reverse transcriptase" evidence="1">
    <location>
        <begin position="13"/>
        <end position="118"/>
    </location>
</feature>
<dbReference type="STRING" id="906689.A0A2I0XEB2"/>
<name>A0A2I0XEB2_9ASPA</name>
<evidence type="ECO:0000313" key="3">
    <source>
        <dbReference type="Proteomes" id="UP000233837"/>
    </source>
</evidence>